<comment type="caution">
    <text evidence="1">The sequence shown here is derived from an EMBL/GenBank/DDBJ whole genome shotgun (WGS) entry which is preliminary data.</text>
</comment>
<organism evidence="1 2">
    <name type="scientific">Leptospira interrogans str. 2002000626</name>
    <dbReference type="NCBI Taxonomy" id="996803"/>
    <lineage>
        <taxon>Bacteria</taxon>
        <taxon>Pseudomonadati</taxon>
        <taxon>Spirochaetota</taxon>
        <taxon>Spirochaetia</taxon>
        <taxon>Leptospirales</taxon>
        <taxon>Leptospiraceae</taxon>
        <taxon>Leptospira</taxon>
    </lineage>
</organism>
<dbReference type="Gene3D" id="3.40.640.10">
    <property type="entry name" value="Type I PLP-dependent aspartate aminotransferase-like (Major domain)"/>
    <property type="match status" value="1"/>
</dbReference>
<dbReference type="InterPro" id="IPR015424">
    <property type="entry name" value="PyrdxlP-dep_Trfase"/>
</dbReference>
<evidence type="ECO:0000313" key="1">
    <source>
        <dbReference type="EMBL" id="EMY04274.1"/>
    </source>
</evidence>
<keyword evidence="1" id="KW-0808">Transferase</keyword>
<dbReference type="Proteomes" id="UP000012329">
    <property type="component" value="Unassembled WGS sequence"/>
</dbReference>
<dbReference type="InterPro" id="IPR015421">
    <property type="entry name" value="PyrdxlP-dep_Trfase_major"/>
</dbReference>
<evidence type="ECO:0000313" key="2">
    <source>
        <dbReference type="Proteomes" id="UP000012329"/>
    </source>
</evidence>
<dbReference type="InterPro" id="IPR000653">
    <property type="entry name" value="DegT/StrS_aminotransferase"/>
</dbReference>
<gene>
    <name evidence="1" type="ORF">LEP1GSC029_1411</name>
</gene>
<name>A0A829CXL5_LEPIR</name>
<sequence>MIEYENLRLANERFFDEYKTKLLETIESGWYILGKEVSNFESQFAEYNGNRYCIGVGNGLDALILALKALGLERILKL</sequence>
<accession>A0A829CXL5</accession>
<dbReference type="EMBL" id="AFJL02000142">
    <property type="protein sequence ID" value="EMY04274.1"/>
    <property type="molecule type" value="Genomic_DNA"/>
</dbReference>
<proteinExistence type="predicted"/>
<dbReference type="Pfam" id="PF01041">
    <property type="entry name" value="DegT_DnrJ_EryC1"/>
    <property type="match status" value="1"/>
</dbReference>
<reference evidence="1 2" key="1">
    <citation type="submission" date="2013-02" db="EMBL/GenBank/DDBJ databases">
        <authorList>
            <person name="Harkins D.M."/>
            <person name="Durkin A.S."/>
            <person name="Brinkac L.M."/>
            <person name="Haft D.H."/>
            <person name="Selengut J.D."/>
            <person name="Sanka R."/>
            <person name="DePew J."/>
            <person name="Purushe J."/>
            <person name="Whelen A.C."/>
            <person name="Vinetz J.M."/>
            <person name="Sutton G.G."/>
            <person name="Nierman W.C."/>
            <person name="Fouts D.E."/>
        </authorList>
    </citation>
    <scope>NUCLEOTIDE SEQUENCE [LARGE SCALE GENOMIC DNA]</scope>
    <source>
        <strain evidence="1 2">2002000626</strain>
    </source>
</reference>
<dbReference type="GO" id="GO:0008483">
    <property type="term" value="F:transaminase activity"/>
    <property type="evidence" value="ECO:0007669"/>
    <property type="project" value="UniProtKB-KW"/>
</dbReference>
<protein>
    <submittedName>
        <fullName evidence="1">DegT/DnrJ/EryC1/StrS aminotransferase domain protein</fullName>
    </submittedName>
</protein>
<dbReference type="SUPFAM" id="SSF53383">
    <property type="entry name" value="PLP-dependent transferases"/>
    <property type="match status" value="1"/>
</dbReference>
<keyword evidence="1" id="KW-0032">Aminotransferase</keyword>
<dbReference type="AlphaFoldDB" id="A0A829CXL5"/>